<proteinExistence type="predicted"/>
<dbReference type="AlphaFoldDB" id="C0XN44"/>
<evidence type="ECO:0000313" key="1">
    <source>
        <dbReference type="EMBL" id="EEI23206.1"/>
    </source>
</evidence>
<sequence length="63" mass="7140">MLLLQKMVRVMYALIVLQLLTVVPYIMRLFHMMANTVAGFKVASQQQALVVILNHTTQLGLLL</sequence>
<gene>
    <name evidence="1" type="ORF">HMPREF0519_2655</name>
</gene>
<comment type="caution">
    <text evidence="1">The sequence shown here is derived from an EMBL/GenBank/DDBJ whole genome shotgun (WGS) entry which is preliminary data.</text>
</comment>
<evidence type="ECO:0000313" key="2">
    <source>
        <dbReference type="Proteomes" id="UP000003752"/>
    </source>
</evidence>
<name>C0XN44_LENH9</name>
<accession>C0XN44</accession>
<reference evidence="1 2" key="1">
    <citation type="submission" date="2009-01" db="EMBL/GenBank/DDBJ databases">
        <authorList>
            <person name="Qin X."/>
            <person name="Bachman B."/>
            <person name="Battles P."/>
            <person name="Bell A."/>
            <person name="Bess C."/>
            <person name="Bickham C."/>
            <person name="Chaboub L."/>
            <person name="Chen D."/>
            <person name="Coyle M."/>
            <person name="Deiros D.R."/>
            <person name="Dinh H."/>
            <person name="Forbes L."/>
            <person name="Fowler G."/>
            <person name="Francisco L."/>
            <person name="Fu Q."/>
            <person name="Gubbala S."/>
            <person name="Hale W."/>
            <person name="Han Y."/>
            <person name="Hemphill L."/>
            <person name="Highlander S.K."/>
            <person name="Hirani K."/>
            <person name="Hogues M."/>
            <person name="Jackson L."/>
            <person name="Jakkamsetti A."/>
            <person name="Javaid M."/>
            <person name="Jiang H."/>
            <person name="Korchina V."/>
            <person name="Kovar C."/>
            <person name="Lara F."/>
            <person name="Lee S."/>
            <person name="Mata R."/>
            <person name="Mathew T."/>
            <person name="Moen C."/>
            <person name="Morales K."/>
            <person name="Munidasa M."/>
            <person name="Nazareth L."/>
            <person name="Ngo R."/>
            <person name="Nguyen L."/>
            <person name="Okwuonu G."/>
            <person name="Ongeri F."/>
            <person name="Patil S."/>
            <person name="Petrosino J."/>
            <person name="Pham C."/>
            <person name="Pham P."/>
            <person name="Pu L.-L."/>
            <person name="Puazo M."/>
            <person name="Raj R."/>
            <person name="Reid J."/>
            <person name="Rouhana J."/>
            <person name="Saada N."/>
            <person name="Shang Y."/>
            <person name="Simmons D."/>
            <person name="Thornton R."/>
            <person name="Warren J."/>
            <person name="Weissenberger G."/>
            <person name="Zhang J."/>
            <person name="Zhang L."/>
            <person name="Zhou C."/>
            <person name="Zhu D."/>
            <person name="Muzny D."/>
            <person name="Worley K."/>
            <person name="Gibbs R."/>
        </authorList>
    </citation>
    <scope>NUCLEOTIDE SEQUENCE [LARGE SCALE GENOMIC DNA]</scope>
    <source>
        <strain evidence="2">ATCC 8290 / DSM 20176 / CCUG 30140 / JCM 1155 / KCTC 3500 / NBRC 15886 / NCIMB 8040 / NRRL B-1843 / 9</strain>
    </source>
</reference>
<dbReference type="HOGENOM" id="CLU_2880213_0_0_9"/>
<protein>
    <submittedName>
        <fullName evidence="1">Uncharacterized protein</fullName>
    </submittedName>
</protein>
<dbReference type="Proteomes" id="UP000003752">
    <property type="component" value="Unassembled WGS sequence"/>
</dbReference>
<organism evidence="1 2">
    <name type="scientific">Lentilactobacillus hilgardii (strain ATCC 8290 / DSM 20176 / CCUG 30140 / JCM 1155 / KCTC 3500 / NBRC 15886 / NCIMB 8040 / NRRL B-1843 / 9)</name>
    <dbReference type="NCBI Taxonomy" id="1423757"/>
    <lineage>
        <taxon>Bacteria</taxon>
        <taxon>Bacillati</taxon>
        <taxon>Bacillota</taxon>
        <taxon>Bacilli</taxon>
        <taxon>Lactobacillales</taxon>
        <taxon>Lactobacillaceae</taxon>
        <taxon>Lentilactobacillus</taxon>
    </lineage>
</organism>
<keyword evidence="2" id="KW-1185">Reference proteome</keyword>
<dbReference type="EMBL" id="ACGP01000226">
    <property type="protein sequence ID" value="EEI23206.1"/>
    <property type="molecule type" value="Genomic_DNA"/>
</dbReference>